<dbReference type="STRING" id="1227498.C492_14571"/>
<dbReference type="PATRIC" id="fig|1227498.3.peg.2850"/>
<name>L9X7I9_9EURY</name>
<dbReference type="AlphaFoldDB" id="L9X7I9"/>
<proteinExistence type="predicted"/>
<organism evidence="2 3">
    <name type="scientific">Natronococcus jeotgali DSM 18795</name>
    <dbReference type="NCBI Taxonomy" id="1227498"/>
    <lineage>
        <taxon>Archaea</taxon>
        <taxon>Methanobacteriati</taxon>
        <taxon>Methanobacteriota</taxon>
        <taxon>Stenosarchaea group</taxon>
        <taxon>Halobacteria</taxon>
        <taxon>Halobacteriales</taxon>
        <taxon>Natrialbaceae</taxon>
        <taxon>Natronococcus</taxon>
    </lineage>
</organism>
<accession>L9X7I9</accession>
<evidence type="ECO:0000259" key="1">
    <source>
        <dbReference type="Pfam" id="PF14258"/>
    </source>
</evidence>
<dbReference type="Pfam" id="PF14258">
    <property type="entry name" value="DUF4350"/>
    <property type="match status" value="1"/>
</dbReference>
<keyword evidence="3" id="KW-1185">Reference proteome</keyword>
<evidence type="ECO:0000313" key="2">
    <source>
        <dbReference type="EMBL" id="ELY56583.1"/>
    </source>
</evidence>
<dbReference type="InterPro" id="IPR025646">
    <property type="entry name" value="DUF4350"/>
</dbReference>
<comment type="caution">
    <text evidence="2">The sequence shown here is derived from an EMBL/GenBank/DDBJ whole genome shotgun (WGS) entry which is preliminary data.</text>
</comment>
<protein>
    <recommendedName>
        <fullName evidence="1">DUF4350 domain-containing protein</fullName>
    </recommendedName>
</protein>
<dbReference type="EMBL" id="AOIA01000124">
    <property type="protein sequence ID" value="ELY56583.1"/>
    <property type="molecule type" value="Genomic_DNA"/>
</dbReference>
<dbReference type="Gene3D" id="3.40.50.880">
    <property type="match status" value="1"/>
</dbReference>
<feature type="domain" description="DUF4350" evidence="1">
    <location>
        <begin position="26"/>
        <end position="233"/>
    </location>
</feature>
<reference evidence="2 3" key="1">
    <citation type="journal article" date="2014" name="PLoS Genet.">
        <title>Phylogenetically driven sequencing of extremely halophilic archaea reveals strategies for static and dynamic osmo-response.</title>
        <authorList>
            <person name="Becker E.A."/>
            <person name="Seitzer P.M."/>
            <person name="Tritt A."/>
            <person name="Larsen D."/>
            <person name="Krusor M."/>
            <person name="Yao A.I."/>
            <person name="Wu D."/>
            <person name="Madern D."/>
            <person name="Eisen J.A."/>
            <person name="Darling A.E."/>
            <person name="Facciotti M.T."/>
        </authorList>
    </citation>
    <scope>NUCLEOTIDE SEQUENCE [LARGE SCALE GENOMIC DNA]</scope>
    <source>
        <strain evidence="2 3">DSM 18795</strain>
    </source>
</reference>
<dbReference type="InterPro" id="IPR029062">
    <property type="entry name" value="Class_I_gatase-like"/>
</dbReference>
<dbReference type="Proteomes" id="UP000011531">
    <property type="component" value="Unassembled WGS sequence"/>
</dbReference>
<sequence length="345" mass="36689">MLVALAAAVLVGLFVAASTSSAAFGPYNSAWDGSGEFRGEIQTDGNVESELVRDTDRYETAPANETTAFVVAPEESYGAADAARVGRFVENGGTLVVLENFGAESNELLEDVGADARANGSVLLDEQNYDRGPAMPIADGVTDHTRTAGVEQLSLNYATAVDPNGATVLVETGDYAYLADSADADPDADTDLDSRPVATVEDVGDGEVVVVGDPSITINAMYDEPDNAAFLERQYADGERVLFDLSHGEELPPLASAMLTLRELPALQALVGLGVVVAVVGASNRTLRDGFGAVRARLASGDDPDTLTDDERAELLRERHPDWEESRIRETITALNRSRSKHEER</sequence>
<gene>
    <name evidence="2" type="ORF">C492_14571</name>
</gene>
<evidence type="ECO:0000313" key="3">
    <source>
        <dbReference type="Proteomes" id="UP000011531"/>
    </source>
</evidence>